<evidence type="ECO:0000313" key="2">
    <source>
        <dbReference type="Proteomes" id="UP000317863"/>
    </source>
</evidence>
<name>A0A544QVM6_9FIRM</name>
<dbReference type="Proteomes" id="UP000317863">
    <property type="component" value="Unassembled WGS sequence"/>
</dbReference>
<reference evidence="1 2" key="1">
    <citation type="submission" date="2019-02" db="EMBL/GenBank/DDBJ databases">
        <title>Peptostreptococcaceae bacterium ZHW00191 nov., a new bacterium isolated from the human gut.</title>
        <authorList>
            <person name="Zhou H.-W."/>
            <person name="Chen X.-J."/>
        </authorList>
    </citation>
    <scope>NUCLEOTIDE SEQUENCE [LARGE SCALE GENOMIC DNA]</scope>
    <source>
        <strain evidence="1 2">ZHW00191</strain>
    </source>
</reference>
<dbReference type="EMBL" id="SGJB01000007">
    <property type="protein sequence ID" value="TQQ84741.1"/>
    <property type="molecule type" value="Genomic_DNA"/>
</dbReference>
<organism evidence="1 2">
    <name type="scientific">Peptacetobacter hominis</name>
    <dbReference type="NCBI Taxonomy" id="2743610"/>
    <lineage>
        <taxon>Bacteria</taxon>
        <taxon>Bacillati</taxon>
        <taxon>Bacillota</taxon>
        <taxon>Clostridia</taxon>
        <taxon>Peptostreptococcales</taxon>
        <taxon>Peptostreptococcaceae</taxon>
        <taxon>Peptacetobacter</taxon>
    </lineage>
</organism>
<accession>A0A544QVM6</accession>
<comment type="caution">
    <text evidence="1">The sequence shown here is derived from an EMBL/GenBank/DDBJ whole genome shotgun (WGS) entry which is preliminary data.</text>
</comment>
<proteinExistence type="predicted"/>
<dbReference type="AlphaFoldDB" id="A0A544QVM6"/>
<protein>
    <submittedName>
        <fullName evidence="1">Uncharacterized protein</fullName>
    </submittedName>
</protein>
<dbReference type="RefSeq" id="WP_142535796.1">
    <property type="nucleotide sequence ID" value="NZ_SGJB01000007.1"/>
</dbReference>
<evidence type="ECO:0000313" key="1">
    <source>
        <dbReference type="EMBL" id="TQQ84741.1"/>
    </source>
</evidence>
<keyword evidence="2" id="KW-1185">Reference proteome</keyword>
<dbReference type="OrthoDB" id="1755803at2"/>
<sequence>MLLTIELTKELFDYKFKQYEGTFFHANIDEYSDIIKYTITRDKEGKILMEFGSTHMKDNLIFIPQLDVYMDLEKLK</sequence>
<gene>
    <name evidence="1" type="ORF">EXD82_04890</name>
</gene>